<dbReference type="PANTHER" id="PTHR23321:SF26">
    <property type="entry name" value="SMALL RIBOSOMAL SUBUNIT PROTEIN US15M"/>
    <property type="match status" value="1"/>
</dbReference>
<dbReference type="Proteomes" id="UP000244792">
    <property type="component" value="Chromosome"/>
</dbReference>
<dbReference type="HAMAP" id="MF_01343_B">
    <property type="entry name" value="Ribosomal_uS15_B"/>
    <property type="match status" value="1"/>
</dbReference>
<gene>
    <name evidence="4" type="primary">rpsO</name>
    <name evidence="7" type="ORF">TDSAC_0553</name>
</gene>
<keyword evidence="2 4" id="KW-0687">Ribonucleoprotein</keyword>
<evidence type="ECO:0000256" key="5">
    <source>
        <dbReference type="RuleBase" id="RU003919"/>
    </source>
</evidence>
<evidence type="ECO:0000256" key="3">
    <source>
        <dbReference type="ARBA" id="ARBA00064542"/>
    </source>
</evidence>
<dbReference type="NCBIfam" id="TIGR00952">
    <property type="entry name" value="S15_bact"/>
    <property type="match status" value="1"/>
</dbReference>
<proteinExistence type="inferred from homology"/>
<dbReference type="AlphaFoldDB" id="A0A2R4VZF5"/>
<comment type="subunit">
    <text evidence="3 4">Part of the 30S ribosomal subunit. Forms a bridge to the 50S subunit in the 70S ribosome, contacting the 23S rRNA.</text>
</comment>
<evidence type="ECO:0000256" key="1">
    <source>
        <dbReference type="ARBA" id="ARBA00022980"/>
    </source>
</evidence>
<comment type="function">
    <text evidence="4">Forms an intersubunit bridge (bridge B4) with the 23S rRNA of the 50S subunit in the ribosome.</text>
</comment>
<dbReference type="RefSeq" id="WP_108308761.1">
    <property type="nucleotide sequence ID" value="NZ_CP020921.1"/>
</dbReference>
<organism evidence="7 8">
    <name type="scientific">Thermodesulfobium acidiphilum</name>
    <dbReference type="NCBI Taxonomy" id="1794699"/>
    <lineage>
        <taxon>Bacteria</taxon>
        <taxon>Pseudomonadati</taxon>
        <taxon>Thermodesulfobiota</taxon>
        <taxon>Thermodesulfobiia</taxon>
        <taxon>Thermodesulfobiales</taxon>
        <taxon>Thermodesulfobiaceae</taxon>
        <taxon>Thermodesulfobium</taxon>
    </lineage>
</organism>
<dbReference type="SUPFAM" id="SSF47060">
    <property type="entry name" value="S15/NS1 RNA-binding domain"/>
    <property type="match status" value="1"/>
</dbReference>
<dbReference type="PROSITE" id="PS00362">
    <property type="entry name" value="RIBOSOMAL_S15"/>
    <property type="match status" value="1"/>
</dbReference>
<comment type="similarity">
    <text evidence="4 5">Belongs to the universal ribosomal protein uS15 family.</text>
</comment>
<accession>A0A2R4VZF5</accession>
<dbReference type="KEGG" id="taci:TDSAC_0553"/>
<name>A0A2R4VZF5_THEAF</name>
<dbReference type="Gene3D" id="1.10.287.10">
    <property type="entry name" value="S15/NS1, RNA-binding"/>
    <property type="match status" value="1"/>
</dbReference>
<dbReference type="Pfam" id="PF00312">
    <property type="entry name" value="Ribosomal_S15"/>
    <property type="match status" value="1"/>
</dbReference>
<keyword evidence="8" id="KW-1185">Reference proteome</keyword>
<protein>
    <recommendedName>
        <fullName evidence="4">Small ribosomal subunit protein uS15</fullName>
    </recommendedName>
</protein>
<dbReference type="SMART" id="SM01387">
    <property type="entry name" value="Ribosomal_S15"/>
    <property type="match status" value="1"/>
</dbReference>
<evidence type="ECO:0000256" key="6">
    <source>
        <dbReference type="RuleBase" id="RU004524"/>
    </source>
</evidence>
<dbReference type="InterPro" id="IPR009068">
    <property type="entry name" value="uS15_NS1_RNA-bd_sf"/>
</dbReference>
<dbReference type="Gene3D" id="6.10.250.3130">
    <property type="match status" value="1"/>
</dbReference>
<dbReference type="PANTHER" id="PTHR23321">
    <property type="entry name" value="RIBOSOMAL PROTEIN S15, BACTERIAL AND ORGANELLAR"/>
    <property type="match status" value="1"/>
</dbReference>
<evidence type="ECO:0000256" key="4">
    <source>
        <dbReference type="HAMAP-Rule" id="MF_01343"/>
    </source>
</evidence>
<keyword evidence="4 6" id="KW-0699">rRNA-binding</keyword>
<dbReference type="CDD" id="cd00353">
    <property type="entry name" value="Ribosomal_S15p_S13e"/>
    <property type="match status" value="1"/>
</dbReference>
<comment type="function">
    <text evidence="4 6">One of the primary rRNA binding proteins, it binds directly to 16S rRNA where it helps nucleate assembly of the platform of the 30S subunit by binding and bridging several RNA helices of the 16S rRNA.</text>
</comment>
<reference evidence="7 8" key="1">
    <citation type="submission" date="2017-04" db="EMBL/GenBank/DDBJ databases">
        <title>Genomic insights into metabolism of Thermodesulfobium acidiphilum.</title>
        <authorList>
            <person name="Toshchakov S.V."/>
            <person name="Frolov E.N."/>
            <person name="Kublanov I.V."/>
            <person name="Samarov N.I."/>
            <person name="Novikov A."/>
            <person name="Lebedinsky A.V."/>
            <person name="Bonch-Osmolovskaya E.A."/>
            <person name="Chernyh N.A."/>
        </authorList>
    </citation>
    <scope>NUCLEOTIDE SEQUENCE [LARGE SCALE GENOMIC DNA]</scope>
    <source>
        <strain evidence="7 8">3127-1</strain>
    </source>
</reference>
<keyword evidence="1 4" id="KW-0689">Ribosomal protein</keyword>
<dbReference type="GO" id="GO:0006412">
    <property type="term" value="P:translation"/>
    <property type="evidence" value="ECO:0007669"/>
    <property type="project" value="UniProtKB-UniRule"/>
</dbReference>
<evidence type="ECO:0000313" key="8">
    <source>
        <dbReference type="Proteomes" id="UP000244792"/>
    </source>
</evidence>
<evidence type="ECO:0000256" key="2">
    <source>
        <dbReference type="ARBA" id="ARBA00023274"/>
    </source>
</evidence>
<evidence type="ECO:0000313" key="7">
    <source>
        <dbReference type="EMBL" id="AWB09927.1"/>
    </source>
</evidence>
<dbReference type="GO" id="GO:0019843">
    <property type="term" value="F:rRNA binding"/>
    <property type="evidence" value="ECO:0007669"/>
    <property type="project" value="UniProtKB-UniRule"/>
</dbReference>
<dbReference type="EMBL" id="CP020921">
    <property type="protein sequence ID" value="AWB09927.1"/>
    <property type="molecule type" value="Genomic_DNA"/>
</dbReference>
<dbReference type="GO" id="GO:0022627">
    <property type="term" value="C:cytosolic small ribosomal subunit"/>
    <property type="evidence" value="ECO:0007669"/>
    <property type="project" value="TreeGrafter"/>
</dbReference>
<dbReference type="GO" id="GO:0003735">
    <property type="term" value="F:structural constituent of ribosome"/>
    <property type="evidence" value="ECO:0007669"/>
    <property type="project" value="InterPro"/>
</dbReference>
<dbReference type="FunFam" id="1.10.287.10:FF:000002">
    <property type="entry name" value="30S ribosomal protein S15"/>
    <property type="match status" value="1"/>
</dbReference>
<dbReference type="OrthoDB" id="9799262at2"/>
<keyword evidence="4 6" id="KW-0694">RNA-binding</keyword>
<dbReference type="InterPro" id="IPR005290">
    <property type="entry name" value="Ribosomal_uS15_bac-type"/>
</dbReference>
<sequence>MLDKELKKKVIEDFGLHENDTGSAEVQVAILTYRIEKLTEHLKEHKNDLHSKRGLLKMVNQRKRLLSYVKNKDINRYRKLIGKLGLRETA</sequence>
<dbReference type="InterPro" id="IPR000589">
    <property type="entry name" value="Ribosomal_uS15"/>
</dbReference>